<proteinExistence type="inferred from homology"/>
<evidence type="ECO:0000256" key="1">
    <source>
        <dbReference type="ARBA" id="ARBA00004370"/>
    </source>
</evidence>
<feature type="transmembrane region" description="Helical" evidence="8">
    <location>
        <begin position="118"/>
        <end position="139"/>
    </location>
</feature>
<keyword evidence="11" id="KW-1185">Reference proteome</keyword>
<dbReference type="GO" id="GO:0007168">
    <property type="term" value="P:receptor guanylyl cyclase signaling pathway"/>
    <property type="evidence" value="ECO:0007669"/>
    <property type="project" value="TreeGrafter"/>
</dbReference>
<dbReference type="GO" id="GO:0001653">
    <property type="term" value="F:peptide receptor activity"/>
    <property type="evidence" value="ECO:0007669"/>
    <property type="project" value="TreeGrafter"/>
</dbReference>
<organism evidence="10 11">
    <name type="scientific">Chloropicon primus</name>
    <dbReference type="NCBI Taxonomy" id="1764295"/>
    <lineage>
        <taxon>Eukaryota</taxon>
        <taxon>Viridiplantae</taxon>
        <taxon>Chlorophyta</taxon>
        <taxon>Chloropicophyceae</taxon>
        <taxon>Chloropicales</taxon>
        <taxon>Chloropicaceae</taxon>
        <taxon>Chloropicon</taxon>
    </lineage>
</organism>
<evidence type="ECO:0000256" key="4">
    <source>
        <dbReference type="ARBA" id="ARBA00022989"/>
    </source>
</evidence>
<dbReference type="InterPro" id="IPR018297">
    <property type="entry name" value="A/G_cyclase_CS"/>
</dbReference>
<keyword evidence="3" id="KW-0547">Nucleotide-binding</keyword>
<dbReference type="GO" id="GO:0000166">
    <property type="term" value="F:nucleotide binding"/>
    <property type="evidence" value="ECO:0007669"/>
    <property type="project" value="UniProtKB-KW"/>
</dbReference>
<keyword evidence="5 8" id="KW-0472">Membrane</keyword>
<dbReference type="PANTHER" id="PTHR11920">
    <property type="entry name" value="GUANYLYL CYCLASE"/>
    <property type="match status" value="1"/>
</dbReference>
<feature type="transmembrane region" description="Helical" evidence="8">
    <location>
        <begin position="213"/>
        <end position="230"/>
    </location>
</feature>
<dbReference type="Proteomes" id="UP000316726">
    <property type="component" value="Chromosome 12"/>
</dbReference>
<comment type="subcellular location">
    <subcellularLocation>
        <location evidence="1">Membrane</location>
    </subcellularLocation>
</comment>
<dbReference type="CDD" id="cd07302">
    <property type="entry name" value="CHD"/>
    <property type="match status" value="1"/>
</dbReference>
<feature type="transmembrane region" description="Helical" evidence="8">
    <location>
        <begin position="272"/>
        <end position="292"/>
    </location>
</feature>
<evidence type="ECO:0000313" key="11">
    <source>
        <dbReference type="Proteomes" id="UP000316726"/>
    </source>
</evidence>
<dbReference type="PROSITE" id="PS00452">
    <property type="entry name" value="GUANYLATE_CYCLASE_1"/>
    <property type="match status" value="1"/>
</dbReference>
<accession>A0A5B8MTL0</accession>
<evidence type="ECO:0000256" key="7">
    <source>
        <dbReference type="RuleBase" id="RU000405"/>
    </source>
</evidence>
<dbReference type="Pfam" id="PF00211">
    <property type="entry name" value="Guanylate_cyc"/>
    <property type="match status" value="1"/>
</dbReference>
<dbReference type="GO" id="GO:0004016">
    <property type="term" value="F:adenylate cyclase activity"/>
    <property type="evidence" value="ECO:0007669"/>
    <property type="project" value="TreeGrafter"/>
</dbReference>
<dbReference type="SUPFAM" id="SSF55073">
    <property type="entry name" value="Nucleotide cyclase"/>
    <property type="match status" value="1"/>
</dbReference>
<dbReference type="AlphaFoldDB" id="A0A5B8MTL0"/>
<reference evidence="10 11" key="1">
    <citation type="submission" date="2018-07" db="EMBL/GenBank/DDBJ databases">
        <title>The complete nuclear genome of the prasinophyte Chloropicon primus (CCMP1205).</title>
        <authorList>
            <person name="Pombert J.-F."/>
            <person name="Otis C."/>
            <person name="Turmel M."/>
            <person name="Lemieux C."/>
        </authorList>
    </citation>
    <scope>NUCLEOTIDE SEQUENCE [LARGE SCALE GENOMIC DNA]</scope>
    <source>
        <strain evidence="10 11">CCMP1205</strain>
    </source>
</reference>
<evidence type="ECO:0000256" key="2">
    <source>
        <dbReference type="ARBA" id="ARBA00022692"/>
    </source>
</evidence>
<evidence type="ECO:0000313" key="10">
    <source>
        <dbReference type="EMBL" id="QDZ24128.1"/>
    </source>
</evidence>
<evidence type="ECO:0000256" key="6">
    <source>
        <dbReference type="ARBA" id="ARBA00023239"/>
    </source>
</evidence>
<evidence type="ECO:0000256" key="3">
    <source>
        <dbReference type="ARBA" id="ARBA00022741"/>
    </source>
</evidence>
<dbReference type="OrthoDB" id="1890790at2759"/>
<sequence>MVLFTLGVSQGVMWWCHKERYSFKEECERSANGGKLRTPEQYYVLGFKDRYLEREYLTDLMSVERRSIILGYILACGLVACGIFAYDVAGINTTTEDVLMNPESKRDYGHSDIDTFQAMLDVVVTLGSLLLGFLVTLLIYSLERLKGRRLVILYVAELVFLIFIAMMGWDFAKLSTGSQEIAFPIGGWVYNLAFFYLPPFVVTFFMSLPFAQTFFIITAACLVFLVIVPIDKNLYHQLSYGYISELFAQVPRLDEVCNASPINRSACLESTVLRLILSIVVLLIIALGIVVVSKFRDERSRTAYISKRIIAAQKELVSEQKRHQEEMLKRQKKHQEELIHSIFPKVVAEDLIAKQSSTFRDMSSMEESMENSLRCLTMKRESVRESTTDSDRSNSSFKRFKTVARMHEQVTVMFTDIVGFTAMAQECQPYEVMHFLHNLFVSFDELVSTDSQLWKVETIGDAFMVASGLNAGEMKNDEDAECIYNSKDGEVAVELHSNNTVHNMRPEASAATSDRSVSGRDSLSSYSYISSVCVSSPTWEQIGPAALAAVRFGKEAMEEAALHEMPNGKSCQVRAGMHTGDVCSGVVGSRMPRYCLFGDTVNTASRMESTSLPGRMQISQSTYEYVVNLSKDFEWERRGTVDIKGKGSLETYFMKL</sequence>
<keyword evidence="4 8" id="KW-1133">Transmembrane helix</keyword>
<dbReference type="EMBL" id="CP031045">
    <property type="protein sequence ID" value="QDZ24128.1"/>
    <property type="molecule type" value="Genomic_DNA"/>
</dbReference>
<evidence type="ECO:0000256" key="8">
    <source>
        <dbReference type="SAM" id="Phobius"/>
    </source>
</evidence>
<dbReference type="SMART" id="SM00044">
    <property type="entry name" value="CYCc"/>
    <property type="match status" value="1"/>
</dbReference>
<feature type="transmembrane region" description="Helical" evidence="8">
    <location>
        <begin position="68"/>
        <end position="86"/>
    </location>
</feature>
<dbReference type="InterPro" id="IPR050401">
    <property type="entry name" value="Cyclic_nucleotide_synthase"/>
</dbReference>
<name>A0A5B8MTL0_9CHLO</name>
<keyword evidence="2 8" id="KW-0812">Transmembrane</keyword>
<gene>
    <name evidence="10" type="ORF">A3770_12p66460</name>
</gene>
<feature type="domain" description="Guanylate cyclase" evidence="9">
    <location>
        <begin position="411"/>
        <end position="608"/>
    </location>
</feature>
<dbReference type="InterPro" id="IPR001054">
    <property type="entry name" value="A/G_cyclase"/>
</dbReference>
<feature type="transmembrane region" description="Helical" evidence="8">
    <location>
        <begin position="151"/>
        <end position="169"/>
    </location>
</feature>
<dbReference type="PROSITE" id="PS50125">
    <property type="entry name" value="GUANYLATE_CYCLASE_2"/>
    <property type="match status" value="1"/>
</dbReference>
<dbReference type="Gene3D" id="3.30.70.1230">
    <property type="entry name" value="Nucleotide cyclase"/>
    <property type="match status" value="1"/>
</dbReference>
<dbReference type="GO" id="GO:0004383">
    <property type="term" value="F:guanylate cyclase activity"/>
    <property type="evidence" value="ECO:0007669"/>
    <property type="project" value="TreeGrafter"/>
</dbReference>
<dbReference type="PANTHER" id="PTHR11920:SF335">
    <property type="entry name" value="GUANYLATE CYCLASE"/>
    <property type="match status" value="1"/>
</dbReference>
<evidence type="ECO:0000259" key="9">
    <source>
        <dbReference type="PROSITE" id="PS50125"/>
    </source>
</evidence>
<comment type="similarity">
    <text evidence="7">Belongs to the adenylyl cyclase class-4/guanylyl cyclase family.</text>
</comment>
<dbReference type="GO" id="GO:0005886">
    <property type="term" value="C:plasma membrane"/>
    <property type="evidence" value="ECO:0007669"/>
    <property type="project" value="TreeGrafter"/>
</dbReference>
<dbReference type="InterPro" id="IPR029787">
    <property type="entry name" value="Nucleotide_cyclase"/>
</dbReference>
<dbReference type="STRING" id="1764295.A0A5B8MTL0"/>
<evidence type="ECO:0000256" key="5">
    <source>
        <dbReference type="ARBA" id="ARBA00023136"/>
    </source>
</evidence>
<protein>
    <submittedName>
        <fullName evidence="10">Guanylate cyclase</fullName>
    </submittedName>
</protein>
<dbReference type="GO" id="GO:0035556">
    <property type="term" value="P:intracellular signal transduction"/>
    <property type="evidence" value="ECO:0007669"/>
    <property type="project" value="InterPro"/>
</dbReference>
<keyword evidence="6 7" id="KW-0456">Lyase</keyword>
<feature type="transmembrane region" description="Helical" evidence="8">
    <location>
        <begin position="181"/>
        <end position="206"/>
    </location>
</feature>